<dbReference type="PROSITE" id="PS50850">
    <property type="entry name" value="MFS"/>
    <property type="match status" value="1"/>
</dbReference>
<keyword evidence="5 7" id="KW-0472">Membrane</keyword>
<evidence type="ECO:0000256" key="3">
    <source>
        <dbReference type="ARBA" id="ARBA00022692"/>
    </source>
</evidence>
<name>A0A8H5ZYA5_PETAA</name>
<feature type="transmembrane region" description="Helical" evidence="7">
    <location>
        <begin position="20"/>
        <end position="42"/>
    </location>
</feature>
<evidence type="ECO:0000313" key="10">
    <source>
        <dbReference type="Proteomes" id="UP000541154"/>
    </source>
</evidence>
<evidence type="ECO:0000256" key="4">
    <source>
        <dbReference type="ARBA" id="ARBA00022989"/>
    </source>
</evidence>
<dbReference type="PANTHER" id="PTHR23502:SF51">
    <property type="entry name" value="QUINIDINE RESISTANCE PROTEIN 1-RELATED"/>
    <property type="match status" value="1"/>
</dbReference>
<keyword evidence="4 7" id="KW-1133">Transmembrane helix</keyword>
<accession>A0A8H5ZYA5</accession>
<comment type="caution">
    <text evidence="9">The sequence shown here is derived from an EMBL/GenBank/DDBJ whole genome shotgun (WGS) entry which is preliminary data.</text>
</comment>
<evidence type="ECO:0000256" key="1">
    <source>
        <dbReference type="ARBA" id="ARBA00004141"/>
    </source>
</evidence>
<feature type="region of interest" description="Disordered" evidence="6">
    <location>
        <begin position="124"/>
        <end position="146"/>
    </location>
</feature>
<dbReference type="InterPro" id="IPR011701">
    <property type="entry name" value="MFS"/>
</dbReference>
<evidence type="ECO:0000313" key="9">
    <source>
        <dbReference type="EMBL" id="KAF5858007.1"/>
    </source>
</evidence>
<protein>
    <recommendedName>
        <fullName evidence="8">Major facilitator superfamily (MFS) profile domain-containing protein</fullName>
    </recommendedName>
</protein>
<evidence type="ECO:0000259" key="8">
    <source>
        <dbReference type="PROSITE" id="PS50850"/>
    </source>
</evidence>
<proteinExistence type="predicted"/>
<dbReference type="AlphaFoldDB" id="A0A8H5ZYA5"/>
<gene>
    <name evidence="9" type="ORF">ETB97_004970</name>
</gene>
<evidence type="ECO:0000256" key="7">
    <source>
        <dbReference type="SAM" id="Phobius"/>
    </source>
</evidence>
<keyword evidence="2" id="KW-0813">Transport</keyword>
<dbReference type="Gene3D" id="1.20.1720.10">
    <property type="entry name" value="Multidrug resistance protein D"/>
    <property type="match status" value="1"/>
</dbReference>
<comment type="subcellular location">
    <subcellularLocation>
        <location evidence="1">Membrane</location>
        <topology evidence="1">Multi-pass membrane protein</topology>
    </subcellularLocation>
</comment>
<sequence>MFVGDFADKAGRQPTYVGCFILYIAANIGFALQNSYAALLIFRCLQSRGISTSIALSSGVVSDVATAAERGSYMGFVMAGTLMGPSVGPVIGALLAQYLGWRAIFWFLTIFAGCLHRPAPTFLSRDSPESGRQRLDSASNMEPLTD</sequence>
<dbReference type="InterPro" id="IPR036259">
    <property type="entry name" value="MFS_trans_sf"/>
</dbReference>
<feature type="compositionally biased region" description="Basic and acidic residues" evidence="6">
    <location>
        <begin position="126"/>
        <end position="135"/>
    </location>
</feature>
<evidence type="ECO:0000256" key="5">
    <source>
        <dbReference type="ARBA" id="ARBA00023136"/>
    </source>
</evidence>
<dbReference type="InterPro" id="IPR020846">
    <property type="entry name" value="MFS_dom"/>
</dbReference>
<feature type="domain" description="Major facilitator superfamily (MFS) profile" evidence="8">
    <location>
        <begin position="1"/>
        <end position="146"/>
    </location>
</feature>
<keyword evidence="3 7" id="KW-0812">Transmembrane</keyword>
<dbReference type="GO" id="GO:0005886">
    <property type="term" value="C:plasma membrane"/>
    <property type="evidence" value="ECO:0007669"/>
    <property type="project" value="TreeGrafter"/>
</dbReference>
<evidence type="ECO:0000256" key="6">
    <source>
        <dbReference type="SAM" id="MobiDB-lite"/>
    </source>
</evidence>
<keyword evidence="10" id="KW-1185">Reference proteome</keyword>
<organism evidence="9 10">
    <name type="scientific">Petromyces alliaceus</name>
    <name type="common">Aspergillus alliaceus</name>
    <dbReference type="NCBI Taxonomy" id="209559"/>
    <lineage>
        <taxon>Eukaryota</taxon>
        <taxon>Fungi</taxon>
        <taxon>Dikarya</taxon>
        <taxon>Ascomycota</taxon>
        <taxon>Pezizomycotina</taxon>
        <taxon>Eurotiomycetes</taxon>
        <taxon>Eurotiomycetidae</taxon>
        <taxon>Eurotiales</taxon>
        <taxon>Aspergillaceae</taxon>
        <taxon>Aspergillus</taxon>
        <taxon>Aspergillus subgen. Circumdati</taxon>
    </lineage>
</organism>
<dbReference type="Pfam" id="PF07690">
    <property type="entry name" value="MFS_1"/>
    <property type="match status" value="1"/>
</dbReference>
<feature type="transmembrane region" description="Helical" evidence="7">
    <location>
        <begin position="76"/>
        <end position="98"/>
    </location>
</feature>
<dbReference type="PANTHER" id="PTHR23502">
    <property type="entry name" value="MAJOR FACILITATOR SUPERFAMILY"/>
    <property type="match status" value="1"/>
</dbReference>
<dbReference type="SUPFAM" id="SSF103473">
    <property type="entry name" value="MFS general substrate transporter"/>
    <property type="match status" value="1"/>
</dbReference>
<reference evidence="9 10" key="1">
    <citation type="submission" date="2019-04" db="EMBL/GenBank/DDBJ databases">
        <title>Aspergillus burnettii sp. nov., novel species from soil in southeast Queensland.</title>
        <authorList>
            <person name="Gilchrist C.L.M."/>
            <person name="Pitt J.I."/>
            <person name="Lange L."/>
            <person name="Lacey H.J."/>
            <person name="Vuong D."/>
            <person name="Midgley D.J."/>
            <person name="Greenfield P."/>
            <person name="Bradbury M."/>
            <person name="Lacey E."/>
            <person name="Busk P.K."/>
            <person name="Pilgaard B."/>
            <person name="Chooi Y.H."/>
            <person name="Piggott A.M."/>
        </authorList>
    </citation>
    <scope>NUCLEOTIDE SEQUENCE [LARGE SCALE GENOMIC DNA]</scope>
    <source>
        <strain evidence="9 10">FRR 5400</strain>
    </source>
</reference>
<feature type="transmembrane region" description="Helical" evidence="7">
    <location>
        <begin position="104"/>
        <end position="124"/>
    </location>
</feature>
<dbReference type="EMBL" id="SPNV01000226">
    <property type="protein sequence ID" value="KAF5858007.1"/>
    <property type="molecule type" value="Genomic_DNA"/>
</dbReference>
<evidence type="ECO:0000256" key="2">
    <source>
        <dbReference type="ARBA" id="ARBA00022448"/>
    </source>
</evidence>
<feature type="compositionally biased region" description="Polar residues" evidence="6">
    <location>
        <begin position="136"/>
        <end position="146"/>
    </location>
</feature>
<dbReference type="Proteomes" id="UP000541154">
    <property type="component" value="Unassembled WGS sequence"/>
</dbReference>
<dbReference type="GO" id="GO:0022857">
    <property type="term" value="F:transmembrane transporter activity"/>
    <property type="evidence" value="ECO:0007669"/>
    <property type="project" value="InterPro"/>
</dbReference>